<evidence type="ECO:0000256" key="2">
    <source>
        <dbReference type="SAM" id="SignalP"/>
    </source>
</evidence>
<evidence type="ECO:0000313" key="6">
    <source>
        <dbReference type="Proteomes" id="UP000198356"/>
    </source>
</evidence>
<accession>A0A239LJ46</accession>
<feature type="signal peptide" evidence="2">
    <location>
        <begin position="1"/>
        <end position="24"/>
    </location>
</feature>
<evidence type="ECO:0000259" key="3">
    <source>
        <dbReference type="Pfam" id="PF00326"/>
    </source>
</evidence>
<proteinExistence type="predicted"/>
<dbReference type="InterPro" id="IPR002469">
    <property type="entry name" value="Peptidase_S9B_N"/>
</dbReference>
<dbReference type="Pfam" id="PF00326">
    <property type="entry name" value="Peptidase_S9"/>
    <property type="match status" value="1"/>
</dbReference>
<dbReference type="SUPFAM" id="SSF82171">
    <property type="entry name" value="DPP6 N-terminal domain-like"/>
    <property type="match status" value="1"/>
</dbReference>
<keyword evidence="6" id="KW-1185">Reference proteome</keyword>
<protein>
    <submittedName>
        <fullName evidence="5">Dipeptidyl-peptidase-4</fullName>
    </submittedName>
</protein>
<dbReference type="EMBL" id="FZOU01000007">
    <property type="protein sequence ID" value="SNT30491.1"/>
    <property type="molecule type" value="Genomic_DNA"/>
</dbReference>
<evidence type="ECO:0000259" key="4">
    <source>
        <dbReference type="Pfam" id="PF00930"/>
    </source>
</evidence>
<dbReference type="Gene3D" id="3.40.50.1820">
    <property type="entry name" value="alpha/beta hydrolase"/>
    <property type="match status" value="1"/>
</dbReference>
<dbReference type="PANTHER" id="PTHR11731">
    <property type="entry name" value="PROTEASE FAMILY S9B,C DIPEPTIDYL-PEPTIDASE IV-RELATED"/>
    <property type="match status" value="1"/>
</dbReference>
<dbReference type="GO" id="GO:0008236">
    <property type="term" value="F:serine-type peptidase activity"/>
    <property type="evidence" value="ECO:0007669"/>
    <property type="project" value="InterPro"/>
</dbReference>
<dbReference type="Pfam" id="PF00930">
    <property type="entry name" value="DPPIV_N"/>
    <property type="match status" value="1"/>
</dbReference>
<feature type="region of interest" description="Disordered" evidence="1">
    <location>
        <begin position="27"/>
        <end position="56"/>
    </location>
</feature>
<evidence type="ECO:0000313" key="5">
    <source>
        <dbReference type="EMBL" id="SNT30491.1"/>
    </source>
</evidence>
<name>A0A239LJ46_9BACT</name>
<feature type="chain" id="PRO_5013076999" evidence="2">
    <location>
        <begin position="25"/>
        <end position="764"/>
    </location>
</feature>
<dbReference type="GO" id="GO:0008239">
    <property type="term" value="F:dipeptidyl-peptidase activity"/>
    <property type="evidence" value="ECO:0007669"/>
    <property type="project" value="TreeGrafter"/>
</dbReference>
<evidence type="ECO:0000256" key="1">
    <source>
        <dbReference type="SAM" id="MobiDB-lite"/>
    </source>
</evidence>
<dbReference type="Proteomes" id="UP000198356">
    <property type="component" value="Unassembled WGS sequence"/>
</dbReference>
<dbReference type="InterPro" id="IPR050278">
    <property type="entry name" value="Serine_Prot_S9B/DPPIV"/>
</dbReference>
<feature type="domain" description="Dipeptidylpeptidase IV N-terminal" evidence="4">
    <location>
        <begin position="145"/>
        <end position="476"/>
    </location>
</feature>
<dbReference type="GO" id="GO:0006508">
    <property type="term" value="P:proteolysis"/>
    <property type="evidence" value="ECO:0007669"/>
    <property type="project" value="InterPro"/>
</dbReference>
<dbReference type="SUPFAM" id="SSF53474">
    <property type="entry name" value="alpha/beta-Hydrolases"/>
    <property type="match status" value="1"/>
</dbReference>
<reference evidence="5 6" key="1">
    <citation type="submission" date="2017-06" db="EMBL/GenBank/DDBJ databases">
        <authorList>
            <person name="Kim H.J."/>
            <person name="Triplett B.A."/>
        </authorList>
    </citation>
    <scope>NUCLEOTIDE SEQUENCE [LARGE SCALE GENOMIC DNA]</scope>
    <source>
        <strain evidence="5 6">DSM 18704</strain>
    </source>
</reference>
<dbReference type="PANTHER" id="PTHR11731:SF193">
    <property type="entry name" value="DIPEPTIDYL PEPTIDASE 9"/>
    <property type="match status" value="1"/>
</dbReference>
<dbReference type="InterPro" id="IPR029058">
    <property type="entry name" value="AB_hydrolase_fold"/>
</dbReference>
<dbReference type="RefSeq" id="WP_176441835.1">
    <property type="nucleotide sequence ID" value="NZ_FZOU01000007.1"/>
</dbReference>
<dbReference type="AlphaFoldDB" id="A0A239LJ46"/>
<organism evidence="5 6">
    <name type="scientific">Granulicella rosea</name>
    <dbReference type="NCBI Taxonomy" id="474952"/>
    <lineage>
        <taxon>Bacteria</taxon>
        <taxon>Pseudomonadati</taxon>
        <taxon>Acidobacteriota</taxon>
        <taxon>Terriglobia</taxon>
        <taxon>Terriglobales</taxon>
        <taxon>Acidobacteriaceae</taxon>
        <taxon>Granulicella</taxon>
    </lineage>
</organism>
<gene>
    <name evidence="5" type="ORF">SAMN05421770_10768</name>
</gene>
<feature type="domain" description="Peptidase S9 prolyl oligopeptidase catalytic" evidence="3">
    <location>
        <begin position="566"/>
        <end position="761"/>
    </location>
</feature>
<keyword evidence="2" id="KW-0732">Signal</keyword>
<sequence length="764" mass="83285">MMRICRPFCTLTAMLSLSTAAALAQTATPPPAADPAHLTVDAVNRNPTGPPPRGAVWSPDGRLLTWMVTANQSPVQDGQPIGRNGDIVQIEAATGKVGVLATAQQLDALGAAAIDEKDRDHRDRYKMSAFLWADDSKHLLLDKGGMLWLYDIAAGTGTLIVDTRAGSGDDPKFSPDAKFVSYLRDHNLYVHPVASDGKPGKEIALTGTKPSTLLNGELDWVYLEELDARSNYAWSPDSANLVYLQMDEARVPVYPIEDFLPTHATLDQQRFPQPGDANPGVRVGVVPARGGKTSWISLPVSQNNDYIPRLGWVDANTVWVQLLTRDQKSLGLYFADIKSGVSRLVHRETDAKYLEDNYDVMLLPHGQFLNTSWRDGHTHLYLYQYDEKHPADQEATLVRQLTQGDYEVELTGAPKVLGEVPAVYFLSTEGSPVENNLWSIRLDGMGKRQITTGHGVHELTLAPDGQHFADIYGNMTTGDVYNLCSVATAACSPMWQSKPFGPVSGVSATIVSALAADGVTPLYGTLYAPAGTGAASIPLIVNPYGGPVPNAGTRNASPNTMSFFSMLLAQHGYAVLTVDNRGSGGRGRDFQQADYRNFGAVQLADQLAFLDQTLAKNPQFDPQRIGWWGWSWGGTFTLYAMTHSDRIKAGVAVAPVTDFRNYDSIYTERYLGLPAEEKAAYDAAAVKNAAANLKGRILIAHGTGDDNVHVANTLQFIQPLIQAGIPYDLQLFPRLTHSIAGLAARNELFNRILYQFDTYLKPKP</sequence>
<dbReference type="InterPro" id="IPR001375">
    <property type="entry name" value="Peptidase_S9_cat"/>
</dbReference>
<dbReference type="Gene3D" id="2.140.10.30">
    <property type="entry name" value="Dipeptidylpeptidase IV, N-terminal domain"/>
    <property type="match status" value="1"/>
</dbReference>